<evidence type="ECO:0000313" key="2">
    <source>
        <dbReference type="EMBL" id="MBX72594.1"/>
    </source>
</evidence>
<evidence type="ECO:0000256" key="1">
    <source>
        <dbReference type="SAM" id="MobiDB-lite"/>
    </source>
</evidence>
<dbReference type="AlphaFoldDB" id="A0A2P2R0B7"/>
<accession>A0A2P2R0B7</accession>
<name>A0A2P2R0B7_RHIMU</name>
<sequence length="31" mass="3619">MTIKWKDQPHAPITSTKMQGHHGRSFKKERG</sequence>
<dbReference type="EMBL" id="GGEC01092110">
    <property type="protein sequence ID" value="MBX72594.1"/>
    <property type="molecule type" value="Transcribed_RNA"/>
</dbReference>
<organism evidence="2">
    <name type="scientific">Rhizophora mucronata</name>
    <name type="common">Asiatic mangrove</name>
    <dbReference type="NCBI Taxonomy" id="61149"/>
    <lineage>
        <taxon>Eukaryota</taxon>
        <taxon>Viridiplantae</taxon>
        <taxon>Streptophyta</taxon>
        <taxon>Embryophyta</taxon>
        <taxon>Tracheophyta</taxon>
        <taxon>Spermatophyta</taxon>
        <taxon>Magnoliopsida</taxon>
        <taxon>eudicotyledons</taxon>
        <taxon>Gunneridae</taxon>
        <taxon>Pentapetalae</taxon>
        <taxon>rosids</taxon>
        <taxon>fabids</taxon>
        <taxon>Malpighiales</taxon>
        <taxon>Rhizophoraceae</taxon>
        <taxon>Rhizophora</taxon>
    </lineage>
</organism>
<reference evidence="2" key="1">
    <citation type="submission" date="2018-02" db="EMBL/GenBank/DDBJ databases">
        <title>Rhizophora mucronata_Transcriptome.</title>
        <authorList>
            <person name="Meera S.P."/>
            <person name="Sreeshan A."/>
            <person name="Augustine A."/>
        </authorList>
    </citation>
    <scope>NUCLEOTIDE SEQUENCE</scope>
    <source>
        <tissue evidence="2">Leaf</tissue>
    </source>
</reference>
<protein>
    <submittedName>
        <fullName evidence="2">Uncharacterized protein</fullName>
    </submittedName>
</protein>
<feature type="region of interest" description="Disordered" evidence="1">
    <location>
        <begin position="1"/>
        <end position="31"/>
    </location>
</feature>
<proteinExistence type="predicted"/>